<organism evidence="10 11">
    <name type="scientific">Corchorus olitorius</name>
    <dbReference type="NCBI Taxonomy" id="93759"/>
    <lineage>
        <taxon>Eukaryota</taxon>
        <taxon>Viridiplantae</taxon>
        <taxon>Streptophyta</taxon>
        <taxon>Embryophyta</taxon>
        <taxon>Tracheophyta</taxon>
        <taxon>Spermatophyta</taxon>
        <taxon>Magnoliopsida</taxon>
        <taxon>eudicotyledons</taxon>
        <taxon>Gunneridae</taxon>
        <taxon>Pentapetalae</taxon>
        <taxon>rosids</taxon>
        <taxon>malvids</taxon>
        <taxon>Malvales</taxon>
        <taxon>Malvaceae</taxon>
        <taxon>Grewioideae</taxon>
        <taxon>Apeibeae</taxon>
        <taxon>Corchorus</taxon>
    </lineage>
</organism>
<dbReference type="GO" id="GO:0016020">
    <property type="term" value="C:membrane"/>
    <property type="evidence" value="ECO:0007669"/>
    <property type="project" value="UniProtKB-SubCell"/>
</dbReference>
<dbReference type="PRINTS" id="PR00463">
    <property type="entry name" value="EP450I"/>
</dbReference>
<keyword evidence="6" id="KW-0560">Oxidoreductase</keyword>
<gene>
    <name evidence="10" type="ORF">COLO4_28758</name>
</gene>
<evidence type="ECO:0000256" key="9">
    <source>
        <dbReference type="ARBA" id="ARBA00023136"/>
    </source>
</evidence>
<dbReference type="PANTHER" id="PTHR47943">
    <property type="entry name" value="CYTOCHROME P450 93A3-LIKE"/>
    <property type="match status" value="1"/>
</dbReference>
<evidence type="ECO:0000256" key="3">
    <source>
        <dbReference type="ARBA" id="ARBA00010617"/>
    </source>
</evidence>
<dbReference type="GO" id="GO:0004497">
    <property type="term" value="F:monooxygenase activity"/>
    <property type="evidence" value="ECO:0007669"/>
    <property type="project" value="UniProtKB-KW"/>
</dbReference>
<dbReference type="GO" id="GO:0016705">
    <property type="term" value="F:oxidoreductase activity, acting on paired donors, with incorporation or reduction of molecular oxygen"/>
    <property type="evidence" value="ECO:0007669"/>
    <property type="project" value="InterPro"/>
</dbReference>
<dbReference type="PANTHER" id="PTHR47943:SF8">
    <property type="entry name" value="CYTOCHROME P450"/>
    <property type="match status" value="1"/>
</dbReference>
<dbReference type="Gene3D" id="1.10.630.10">
    <property type="entry name" value="Cytochrome P450"/>
    <property type="match status" value="1"/>
</dbReference>
<keyword evidence="11" id="KW-1185">Reference proteome</keyword>
<proteinExistence type="inferred from homology"/>
<protein>
    <submittedName>
        <fullName evidence="10">Cytochrome P450</fullName>
    </submittedName>
</protein>
<dbReference type="EMBL" id="AWUE01020039">
    <property type="protein sequence ID" value="OMO70113.1"/>
    <property type="molecule type" value="Genomic_DNA"/>
</dbReference>
<dbReference type="InterPro" id="IPR036396">
    <property type="entry name" value="Cyt_P450_sf"/>
</dbReference>
<dbReference type="OrthoDB" id="1103324at2759"/>
<dbReference type="Proteomes" id="UP000187203">
    <property type="component" value="Unassembled WGS sequence"/>
</dbReference>
<dbReference type="GO" id="GO:0005506">
    <property type="term" value="F:iron ion binding"/>
    <property type="evidence" value="ECO:0007669"/>
    <property type="project" value="InterPro"/>
</dbReference>
<evidence type="ECO:0000256" key="7">
    <source>
        <dbReference type="ARBA" id="ARBA00023004"/>
    </source>
</evidence>
<comment type="caution">
    <text evidence="10">The sequence shown here is derived from an EMBL/GenBank/DDBJ whole genome shotgun (WGS) entry which is preliminary data.</text>
</comment>
<keyword evidence="9" id="KW-0472">Membrane</keyword>
<dbReference type="InterPro" id="IPR002401">
    <property type="entry name" value="Cyt_P450_E_grp-I"/>
</dbReference>
<evidence type="ECO:0000256" key="4">
    <source>
        <dbReference type="ARBA" id="ARBA00022617"/>
    </source>
</evidence>
<reference evidence="11" key="1">
    <citation type="submission" date="2013-09" db="EMBL/GenBank/DDBJ databases">
        <title>Corchorus olitorius genome sequencing.</title>
        <authorList>
            <person name="Alam M."/>
            <person name="Haque M.S."/>
            <person name="Islam M.S."/>
            <person name="Emdad E.M."/>
            <person name="Islam M.M."/>
            <person name="Ahmed B."/>
            <person name="Halim A."/>
            <person name="Hossen Q.M.M."/>
            <person name="Hossain M.Z."/>
            <person name="Ahmed R."/>
            <person name="Khan M.M."/>
            <person name="Islam R."/>
            <person name="Rashid M.M."/>
            <person name="Khan S.A."/>
            <person name="Rahman M.S."/>
            <person name="Alam M."/>
            <person name="Yahiya A.S."/>
            <person name="Khan M.S."/>
            <person name="Azam M.S."/>
            <person name="Haque T."/>
            <person name="Lashkar M.Z.H."/>
            <person name="Akhand A.I."/>
            <person name="Morshed G."/>
            <person name="Roy S."/>
            <person name="Uddin K.S."/>
            <person name="Rabeya T."/>
            <person name="Hossain A.S."/>
            <person name="Chowdhury A."/>
            <person name="Snigdha A.R."/>
            <person name="Mortoza M.S."/>
            <person name="Matin S.A."/>
            <person name="Hoque S.M.E."/>
            <person name="Islam M.K."/>
            <person name="Roy D.K."/>
            <person name="Haider R."/>
            <person name="Moosa M.M."/>
            <person name="Elias S.M."/>
            <person name="Hasan A.M."/>
            <person name="Jahan S."/>
            <person name="Shafiuddin M."/>
            <person name="Mahmood N."/>
            <person name="Shommy N.S."/>
        </authorList>
    </citation>
    <scope>NUCLEOTIDE SEQUENCE [LARGE SCALE GENOMIC DNA]</scope>
    <source>
        <strain evidence="11">cv. O-4</strain>
    </source>
</reference>
<evidence type="ECO:0000313" key="10">
    <source>
        <dbReference type="EMBL" id="OMO70113.1"/>
    </source>
</evidence>
<dbReference type="Pfam" id="PF00067">
    <property type="entry name" value="p450"/>
    <property type="match status" value="1"/>
</dbReference>
<evidence type="ECO:0000256" key="6">
    <source>
        <dbReference type="ARBA" id="ARBA00023002"/>
    </source>
</evidence>
<keyword evidence="5" id="KW-0479">Metal-binding</keyword>
<dbReference type="STRING" id="93759.A0A1R3HIJ5"/>
<dbReference type="AlphaFoldDB" id="A0A1R3HIJ5"/>
<evidence type="ECO:0000256" key="8">
    <source>
        <dbReference type="ARBA" id="ARBA00023033"/>
    </source>
</evidence>
<evidence type="ECO:0000256" key="2">
    <source>
        <dbReference type="ARBA" id="ARBA00004370"/>
    </source>
</evidence>
<keyword evidence="8" id="KW-0503">Monooxygenase</keyword>
<dbReference type="SUPFAM" id="SSF48264">
    <property type="entry name" value="Cytochrome P450"/>
    <property type="match status" value="1"/>
</dbReference>
<evidence type="ECO:0000256" key="5">
    <source>
        <dbReference type="ARBA" id="ARBA00022723"/>
    </source>
</evidence>
<comment type="similarity">
    <text evidence="3">Belongs to the cytochrome P450 family.</text>
</comment>
<evidence type="ECO:0000256" key="1">
    <source>
        <dbReference type="ARBA" id="ARBA00001971"/>
    </source>
</evidence>
<comment type="subcellular location">
    <subcellularLocation>
        <location evidence="2">Membrane</location>
    </subcellularLocation>
</comment>
<accession>A0A1R3HIJ5</accession>
<dbReference type="InterPro" id="IPR001128">
    <property type="entry name" value="Cyt_P450"/>
</dbReference>
<dbReference type="GO" id="GO:0020037">
    <property type="term" value="F:heme binding"/>
    <property type="evidence" value="ECO:0007669"/>
    <property type="project" value="InterPro"/>
</dbReference>
<sequence>MAPYTPLWKFMRKFSMTQVLGTRSLDRLHPLKREEIKRFIKILQEKSEAAEAVDIGAELVRLTNNITLRMLLSRYEDEEANELLKIVAEMTGIITKVNLSDYFWFCKSLGLLGFRRRLKDVRDRFDILVDKFILEHKEARKKDGRIEDVLDILIDISEDENAEMKLTNDNIKALISNYLTGGTDTFPLTICWGLAQLINHPEVMKKAQKEIDSVVGRNRILEESDVENLPYLKAIVKETLRLHPGGPLVVRESTEDCSIGGYEIPGGTTLFVNVWALGKDPKQWENHWNSYQRDFLVMNGGRGGMERTSFWILGDNIIACCHLGVEEEAALELHWHYKLSQQSLGI</sequence>
<keyword evidence="4" id="KW-0349">Heme</keyword>
<name>A0A1R3HIJ5_9ROSI</name>
<keyword evidence="7" id="KW-0408">Iron</keyword>
<comment type="cofactor">
    <cofactor evidence="1">
        <name>heme</name>
        <dbReference type="ChEBI" id="CHEBI:30413"/>
    </cofactor>
</comment>
<evidence type="ECO:0000313" key="11">
    <source>
        <dbReference type="Proteomes" id="UP000187203"/>
    </source>
</evidence>